<protein>
    <recommendedName>
        <fullName evidence="3">Rad52/22 family double-strand break repair protein</fullName>
    </recommendedName>
</protein>
<accession>A0A845PQD6</accession>
<gene>
    <name evidence="1" type="ORF">GNY06_02955</name>
</gene>
<name>A0A845PQD6_9FLAO</name>
<dbReference type="EMBL" id="JAAABJ010000290">
    <property type="protein sequence ID" value="NAW50392.1"/>
    <property type="molecule type" value="Genomic_DNA"/>
</dbReference>
<keyword evidence="2" id="KW-1185">Reference proteome</keyword>
<dbReference type="Proteomes" id="UP000553459">
    <property type="component" value="Unassembled WGS sequence"/>
</dbReference>
<organism evidence="1 2">
    <name type="scientific">Elizabethkingia argenteiflava</name>
    <dbReference type="NCBI Taxonomy" id="2681556"/>
    <lineage>
        <taxon>Bacteria</taxon>
        <taxon>Pseudomonadati</taxon>
        <taxon>Bacteroidota</taxon>
        <taxon>Flavobacteriia</taxon>
        <taxon>Flavobacteriales</taxon>
        <taxon>Weeksellaceae</taxon>
        <taxon>Elizabethkingia</taxon>
    </lineage>
</organism>
<evidence type="ECO:0000313" key="2">
    <source>
        <dbReference type="Proteomes" id="UP000553459"/>
    </source>
</evidence>
<dbReference type="RefSeq" id="WP_166518739.1">
    <property type="nucleotide sequence ID" value="NZ_JAAABJ010000290.1"/>
</dbReference>
<dbReference type="AlphaFoldDB" id="A0A845PQD6"/>
<comment type="caution">
    <text evidence="1">The sequence shown here is derived from an EMBL/GenBank/DDBJ whole genome shotgun (WGS) entry which is preliminary data.</text>
</comment>
<evidence type="ECO:0000313" key="1">
    <source>
        <dbReference type="EMBL" id="NAW50392.1"/>
    </source>
</evidence>
<proteinExistence type="predicted"/>
<evidence type="ECO:0008006" key="3">
    <source>
        <dbReference type="Google" id="ProtNLM"/>
    </source>
</evidence>
<sequence>MEQLKLNTPLLINEIDFRIHNINKGGYATILVYKDARADMNRLDAVYGVGYWQRKHDFINGKEFCSVGIWNKDLQQWVWVQDCGTGNSSEREKGQSSDAFKRACFNLGIGRELYDYPKIIVRLNDIEYDKNIGKATHNFKLKEWKWYSEFDERGKLARLACKDENGVKRFDWKAEVKTKTS</sequence>
<reference evidence="1 2" key="1">
    <citation type="submission" date="2019-11" db="EMBL/GenBank/DDBJ databases">
        <title>Characterization of Elizabethkingia argenteiflava sp. nov., isolated from inner surface of Soybean Pods.</title>
        <authorList>
            <person name="Mo S."/>
        </authorList>
    </citation>
    <scope>NUCLEOTIDE SEQUENCE [LARGE SCALE GENOMIC DNA]</scope>
    <source>
        <strain evidence="1 2">YB22</strain>
    </source>
</reference>